<proteinExistence type="predicted"/>
<dbReference type="EMBL" id="BEXD01004374">
    <property type="protein sequence ID" value="GBC10333.1"/>
    <property type="molecule type" value="Genomic_DNA"/>
</dbReference>
<evidence type="ECO:0000313" key="1">
    <source>
        <dbReference type="EMBL" id="GBC10333.1"/>
    </source>
</evidence>
<dbReference type="AlphaFoldDB" id="A0A2Z6SAR7"/>
<reference evidence="1 2" key="1">
    <citation type="submission" date="2017-11" db="EMBL/GenBank/DDBJ databases">
        <title>The genome of Rhizophagus clarus HR1 reveals common genetic basis of auxotrophy among arbuscular mycorrhizal fungi.</title>
        <authorList>
            <person name="Kobayashi Y."/>
        </authorList>
    </citation>
    <scope>NUCLEOTIDE SEQUENCE [LARGE SCALE GENOMIC DNA]</scope>
    <source>
        <strain evidence="1 2">HR1</strain>
    </source>
</reference>
<organism evidence="1 2">
    <name type="scientific">Rhizophagus clarus</name>
    <dbReference type="NCBI Taxonomy" id="94130"/>
    <lineage>
        <taxon>Eukaryota</taxon>
        <taxon>Fungi</taxon>
        <taxon>Fungi incertae sedis</taxon>
        <taxon>Mucoromycota</taxon>
        <taxon>Glomeromycotina</taxon>
        <taxon>Glomeromycetes</taxon>
        <taxon>Glomerales</taxon>
        <taxon>Glomeraceae</taxon>
        <taxon>Rhizophagus</taxon>
    </lineage>
</organism>
<dbReference type="STRING" id="94130.A0A2Z6SAR7"/>
<dbReference type="Proteomes" id="UP000247702">
    <property type="component" value="Unassembled WGS sequence"/>
</dbReference>
<sequence length="180" mass="21537">MLESHLIEKVILDLMEEEEDFMDLNDDDDIEEIFTFGLLILNKIRYIEPRVYNVLVLIYVKLPTDQARKFIHEGFKAIGCIEDIIGIIDGTHLILQNAPQKDKEVYFTRKKRYALHWQGIVDFRELSYYVWEDDDNFVDDYDNDELNNLYDEYDEEGLKRAGEAKREWVMRELFKLLDNG</sequence>
<protein>
    <submittedName>
        <fullName evidence="1">Uncharacterized protein</fullName>
    </submittedName>
</protein>
<evidence type="ECO:0000313" key="2">
    <source>
        <dbReference type="Proteomes" id="UP000247702"/>
    </source>
</evidence>
<gene>
    <name evidence="1" type="ORF">RclHR1_09530008</name>
</gene>
<keyword evidence="2" id="KW-1185">Reference proteome</keyword>
<accession>A0A2Z6SAR7</accession>
<comment type="caution">
    <text evidence="1">The sequence shown here is derived from an EMBL/GenBank/DDBJ whole genome shotgun (WGS) entry which is preliminary data.</text>
</comment>
<name>A0A2Z6SAR7_9GLOM</name>